<dbReference type="Pfam" id="PF00395">
    <property type="entry name" value="SLH"/>
    <property type="match status" value="3"/>
</dbReference>
<proteinExistence type="predicted"/>
<dbReference type="Proteomes" id="UP001597218">
    <property type="component" value="Unassembled WGS sequence"/>
</dbReference>
<dbReference type="PANTHER" id="PTHR43308:SF5">
    <property type="entry name" value="S-LAYER PROTEIN _ PEPTIDOGLYCAN ENDO-BETA-N-ACETYLGLUCOSAMINIDASE"/>
    <property type="match status" value="1"/>
</dbReference>
<protein>
    <submittedName>
        <fullName evidence="3">S-layer homology domain-containing protein</fullName>
    </submittedName>
</protein>
<feature type="signal peptide" evidence="1">
    <location>
        <begin position="1"/>
        <end position="35"/>
    </location>
</feature>
<feature type="domain" description="SLH" evidence="2">
    <location>
        <begin position="36"/>
        <end position="99"/>
    </location>
</feature>
<organism evidence="3 4">
    <name type="scientific">Sporosarcina siberiensis</name>
    <dbReference type="NCBI Taxonomy" id="1365606"/>
    <lineage>
        <taxon>Bacteria</taxon>
        <taxon>Bacillati</taxon>
        <taxon>Bacillota</taxon>
        <taxon>Bacilli</taxon>
        <taxon>Bacillales</taxon>
        <taxon>Caryophanaceae</taxon>
        <taxon>Sporosarcina</taxon>
    </lineage>
</organism>
<dbReference type="RefSeq" id="WP_381539344.1">
    <property type="nucleotide sequence ID" value="NZ_JBHUGI010000034.1"/>
</dbReference>
<dbReference type="EMBL" id="JBHUGI010000034">
    <property type="protein sequence ID" value="MFD1929312.1"/>
    <property type="molecule type" value="Genomic_DNA"/>
</dbReference>
<dbReference type="InterPro" id="IPR001119">
    <property type="entry name" value="SLH_dom"/>
</dbReference>
<evidence type="ECO:0000313" key="4">
    <source>
        <dbReference type="Proteomes" id="UP001597218"/>
    </source>
</evidence>
<accession>A0ABW4SI94</accession>
<dbReference type="PROSITE" id="PS51272">
    <property type="entry name" value="SLH"/>
    <property type="match status" value="3"/>
</dbReference>
<evidence type="ECO:0000313" key="3">
    <source>
        <dbReference type="EMBL" id="MFD1929312.1"/>
    </source>
</evidence>
<dbReference type="InterPro" id="IPR051465">
    <property type="entry name" value="Cell_Envelope_Struct_Comp"/>
</dbReference>
<feature type="domain" description="SLH" evidence="2">
    <location>
        <begin position="101"/>
        <end position="160"/>
    </location>
</feature>
<evidence type="ECO:0000259" key="2">
    <source>
        <dbReference type="PROSITE" id="PS51272"/>
    </source>
</evidence>
<name>A0ABW4SI94_9BACL</name>
<feature type="chain" id="PRO_5047030482" evidence="1">
    <location>
        <begin position="36"/>
        <end position="661"/>
    </location>
</feature>
<dbReference type="PANTHER" id="PTHR43308">
    <property type="entry name" value="OUTER MEMBRANE PROTEIN ALPHA-RELATED"/>
    <property type="match status" value="1"/>
</dbReference>
<keyword evidence="1" id="KW-0732">Signal</keyword>
<comment type="caution">
    <text evidence="3">The sequence shown here is derived from an EMBL/GenBank/DDBJ whole genome shotgun (WGS) entry which is preliminary data.</text>
</comment>
<keyword evidence="4" id="KW-1185">Reference proteome</keyword>
<gene>
    <name evidence="3" type="ORF">ACFSFY_14820</name>
</gene>
<reference evidence="4" key="1">
    <citation type="journal article" date="2019" name="Int. J. Syst. Evol. Microbiol.">
        <title>The Global Catalogue of Microorganisms (GCM) 10K type strain sequencing project: providing services to taxonomists for standard genome sequencing and annotation.</title>
        <authorList>
            <consortium name="The Broad Institute Genomics Platform"/>
            <consortium name="The Broad Institute Genome Sequencing Center for Infectious Disease"/>
            <person name="Wu L."/>
            <person name="Ma J."/>
        </authorList>
    </citation>
    <scope>NUCLEOTIDE SEQUENCE [LARGE SCALE GENOMIC DNA]</scope>
    <source>
        <strain evidence="4">CGMCC 4.7177</strain>
    </source>
</reference>
<sequence length="661" mass="69307">MKKYSNSYQKLFKATLAATVATGAFVAVVPTFADAAAPTLKDLEKGQYFYQDVLQLVERGVIVGFPDSTYKPYQEVTRGQAAIILANVLDLDTKNVKNPGFTDLKVTDNYYGAIAALAQKGIINGFPDGTFGQEKTLKRSEMATIITLGFEFEGEALTDKRFKDVDAKAPYAGYVQTLLTNNITAGTTATTFSPNAPVLRGQMASFVVRSETAAQEKAEVISVTADSVELSTGTYKLSEDLQTLFNTSNQAALKGAVIKFKTVDDVITKVKSIEINASGDAKNNVVLDGKKSTFVGNIVINGDYVNLNNLTINGSLEIGKSVGHIFKADGVTVKGATNVSDKTVASALAKVASNISGNTGLSTAAAAESAAQIIFHNSVLGAVNLSQTGAVTLELRGTTKVGAVTVSSNVNLVADKGISIPSVTIMTGASNIKIDGNVVSLTISTPNSNLTLGTNAKIGNIVLPKGAKVEDLIKNYSAVKGNIGEIDGVTNPDAKPVAPSPGGGGTVVAPPAANLTGEQLLNNQLRAYLNKGEGVIKSLTGNTFTVDTTGNKKLGDFTTDATTVFNAFKSNTVVSTAAVTYKLTINGDNFDITSQQSVNNNVINFDDMITKALVKVNAVVSGEDISKETPIDFLNGKSIEFTVTGTIDGKAFADTYTFSFE</sequence>
<feature type="domain" description="SLH" evidence="2">
    <location>
        <begin position="162"/>
        <end position="221"/>
    </location>
</feature>
<evidence type="ECO:0000256" key="1">
    <source>
        <dbReference type="SAM" id="SignalP"/>
    </source>
</evidence>